<dbReference type="AlphaFoldDB" id="A0A8T0CHQ5"/>
<evidence type="ECO:0000313" key="2">
    <source>
        <dbReference type="Proteomes" id="UP000806378"/>
    </source>
</evidence>
<protein>
    <submittedName>
        <fullName evidence="1">Uncharacterized protein</fullName>
    </submittedName>
</protein>
<comment type="caution">
    <text evidence="1">The sequence shown here is derived from an EMBL/GenBank/DDBJ whole genome shotgun (WGS) entry which is preliminary data.</text>
</comment>
<keyword evidence="2" id="KW-1185">Reference proteome</keyword>
<sequence length="36" mass="3881">MQDSLVTTISFQAVIKNIQKKQCGGEALKGKTRSGD</sequence>
<organism evidence="1 2">
    <name type="scientific">Corymbia citriodora subsp. variegata</name>
    <dbReference type="NCBI Taxonomy" id="360336"/>
    <lineage>
        <taxon>Eukaryota</taxon>
        <taxon>Viridiplantae</taxon>
        <taxon>Streptophyta</taxon>
        <taxon>Embryophyta</taxon>
        <taxon>Tracheophyta</taxon>
        <taxon>Spermatophyta</taxon>
        <taxon>Magnoliopsida</taxon>
        <taxon>eudicotyledons</taxon>
        <taxon>Gunneridae</taxon>
        <taxon>Pentapetalae</taxon>
        <taxon>rosids</taxon>
        <taxon>malvids</taxon>
        <taxon>Myrtales</taxon>
        <taxon>Myrtaceae</taxon>
        <taxon>Myrtoideae</taxon>
        <taxon>Eucalypteae</taxon>
        <taxon>Corymbia</taxon>
    </lineage>
</organism>
<name>A0A8T0CHQ5_CORYI</name>
<dbReference type="Gramene" id="rna-gnl|WGS:JABURB|Cocit.L3233.1">
    <property type="protein sequence ID" value="cds-KAF7847201.1"/>
    <property type="gene ID" value="gene-BT93_L3233"/>
</dbReference>
<gene>
    <name evidence="1" type="ORF">BT93_L3233</name>
</gene>
<dbReference type="Proteomes" id="UP000806378">
    <property type="component" value="Unassembled WGS sequence"/>
</dbReference>
<evidence type="ECO:0000313" key="1">
    <source>
        <dbReference type="EMBL" id="KAF7847201.1"/>
    </source>
</evidence>
<accession>A0A8T0CHQ5</accession>
<dbReference type="EMBL" id="MU091120">
    <property type="protein sequence ID" value="KAF7847201.1"/>
    <property type="molecule type" value="Genomic_DNA"/>
</dbReference>
<proteinExistence type="predicted"/>
<reference evidence="1" key="1">
    <citation type="submission" date="2020-05" db="EMBL/GenBank/DDBJ databases">
        <title>WGS assembly of Corymbia citriodora subspecies variegata.</title>
        <authorList>
            <person name="Barry K."/>
            <person name="Hundley H."/>
            <person name="Shu S."/>
            <person name="Jenkins J."/>
            <person name="Grimwood J."/>
            <person name="Baten A."/>
        </authorList>
    </citation>
    <scope>NUCLEOTIDE SEQUENCE</scope>
    <source>
        <strain evidence="1">CV2-018</strain>
    </source>
</reference>